<comment type="subcellular location">
    <subcellularLocation>
        <location evidence="1">Cell membrane</location>
        <topology evidence="1">Multi-pass membrane protein</topology>
    </subcellularLocation>
</comment>
<dbReference type="InterPro" id="IPR003838">
    <property type="entry name" value="ABC3_permease_C"/>
</dbReference>
<evidence type="ECO:0000256" key="3">
    <source>
        <dbReference type="ARBA" id="ARBA00022692"/>
    </source>
</evidence>
<feature type="compositionally biased region" description="Basic and acidic residues" evidence="6">
    <location>
        <begin position="202"/>
        <end position="236"/>
    </location>
</feature>
<reference evidence="9 10" key="1">
    <citation type="journal article" date="2019" name="Int. J. Syst. Evol. Microbiol.">
        <title>The Global Catalogue of Microorganisms (GCM) 10K type strain sequencing project: providing services to taxonomists for standard genome sequencing and annotation.</title>
        <authorList>
            <consortium name="The Broad Institute Genomics Platform"/>
            <consortium name="The Broad Institute Genome Sequencing Center for Infectious Disease"/>
            <person name="Wu L."/>
            <person name="Ma J."/>
        </authorList>
    </citation>
    <scope>NUCLEOTIDE SEQUENCE [LARGE SCALE GENOMIC DNA]</scope>
    <source>
        <strain evidence="9 10">JCM 15115</strain>
    </source>
</reference>
<keyword evidence="3 7" id="KW-0812">Transmembrane</keyword>
<feature type="region of interest" description="Disordered" evidence="6">
    <location>
        <begin position="202"/>
        <end position="237"/>
    </location>
</feature>
<dbReference type="Pfam" id="PF02687">
    <property type="entry name" value="FtsX"/>
    <property type="match status" value="1"/>
</dbReference>
<evidence type="ECO:0000313" key="9">
    <source>
        <dbReference type="EMBL" id="GAA0594835.1"/>
    </source>
</evidence>
<feature type="domain" description="ABC3 transporter permease C-terminal" evidence="8">
    <location>
        <begin position="300"/>
        <end position="415"/>
    </location>
</feature>
<evidence type="ECO:0000313" key="10">
    <source>
        <dbReference type="Proteomes" id="UP001424441"/>
    </source>
</evidence>
<accession>A0ABN1FP76</accession>
<evidence type="ECO:0000256" key="6">
    <source>
        <dbReference type="SAM" id="MobiDB-lite"/>
    </source>
</evidence>
<evidence type="ECO:0000256" key="7">
    <source>
        <dbReference type="SAM" id="Phobius"/>
    </source>
</evidence>
<dbReference type="EMBL" id="BAAADE010000001">
    <property type="protein sequence ID" value="GAA0594835.1"/>
    <property type="molecule type" value="Genomic_DNA"/>
</dbReference>
<dbReference type="PANTHER" id="PTHR43738:SF2">
    <property type="entry name" value="ABC TRANSPORTER PERMEASE"/>
    <property type="match status" value="1"/>
</dbReference>
<keyword evidence="4 7" id="KW-1133">Transmembrane helix</keyword>
<evidence type="ECO:0000256" key="4">
    <source>
        <dbReference type="ARBA" id="ARBA00022989"/>
    </source>
</evidence>
<dbReference type="InterPro" id="IPR051125">
    <property type="entry name" value="ABC-4/HrtB_transporter"/>
</dbReference>
<evidence type="ECO:0000256" key="2">
    <source>
        <dbReference type="ARBA" id="ARBA00022475"/>
    </source>
</evidence>
<feature type="transmembrane region" description="Helical" evidence="7">
    <location>
        <begin position="340"/>
        <end position="366"/>
    </location>
</feature>
<evidence type="ECO:0000256" key="1">
    <source>
        <dbReference type="ARBA" id="ARBA00004651"/>
    </source>
</evidence>
<feature type="transmembrane region" description="Helical" evidence="7">
    <location>
        <begin position="296"/>
        <end position="320"/>
    </location>
</feature>
<feature type="transmembrane region" description="Helical" evidence="7">
    <location>
        <begin position="391"/>
        <end position="413"/>
    </location>
</feature>
<dbReference type="Proteomes" id="UP001424441">
    <property type="component" value="Unassembled WGS sequence"/>
</dbReference>
<dbReference type="PANTHER" id="PTHR43738">
    <property type="entry name" value="ABC TRANSPORTER, MEMBRANE PROTEIN"/>
    <property type="match status" value="1"/>
</dbReference>
<comment type="caution">
    <text evidence="9">The sequence shown here is derived from an EMBL/GenBank/DDBJ whole genome shotgun (WGS) entry which is preliminary data.</text>
</comment>
<evidence type="ECO:0000259" key="8">
    <source>
        <dbReference type="Pfam" id="PF02687"/>
    </source>
</evidence>
<sequence length="423" mass="45290">MFRFIAADLKRHWLGALALMLLVAFATALSVAVTLQERALRLGSARAADHFDLVIGAAASETQLVLSSVFLQTSLLPLMDGNVLEKLSQDPRVAWAAPVGFGDSYKNYPIIGTTSKLVETLSPKLASGQMFATHNEAVVGANVDVRADTQMVPLHGNAGEGGHHHNEIAYKMVGRMAPTGGAWDNAILVPIEAVWAVHGMEHDHHHDHDVHEEETAEEHAAHADHDDGHDHDHGDETLQTSFEHGAAGVPAIIVKPKTIADAYKLRQEYRGNGTTAVFPAEVLTNLYGMLGNAKSILMFVALGTQVLIACALIFVALLHIGERRRQIGALRALGASRGKIFTLVWSEIAILLGAGIVAGFALGFAASKMMSRIVTQSSGFSMPVSFEMQDLNGMIIMLIGASVIGLLPALMAYRQSPVTALRG</sequence>
<evidence type="ECO:0000256" key="5">
    <source>
        <dbReference type="ARBA" id="ARBA00023136"/>
    </source>
</evidence>
<name>A0ABN1FP76_9HYPH</name>
<keyword evidence="2" id="KW-1003">Cell membrane</keyword>
<gene>
    <name evidence="9" type="ORF">GCM10008943_07450</name>
</gene>
<keyword evidence="5 7" id="KW-0472">Membrane</keyword>
<dbReference type="RefSeq" id="WP_343801557.1">
    <property type="nucleotide sequence ID" value="NZ_BAAADE010000001.1"/>
</dbReference>
<organism evidence="9 10">
    <name type="scientific">Paenochrobactrum glaciei</name>
    <dbReference type="NCBI Taxonomy" id="486407"/>
    <lineage>
        <taxon>Bacteria</taxon>
        <taxon>Pseudomonadati</taxon>
        <taxon>Pseudomonadota</taxon>
        <taxon>Alphaproteobacteria</taxon>
        <taxon>Hyphomicrobiales</taxon>
        <taxon>Brucellaceae</taxon>
        <taxon>Paenochrobactrum</taxon>
    </lineage>
</organism>
<keyword evidence="10" id="KW-1185">Reference proteome</keyword>
<proteinExistence type="predicted"/>
<protein>
    <submittedName>
        <fullName evidence="9">FtsX-like permease family protein</fullName>
    </submittedName>
</protein>